<dbReference type="GO" id="GO:0004065">
    <property type="term" value="F:arylsulfatase activity"/>
    <property type="evidence" value="ECO:0007669"/>
    <property type="project" value="TreeGrafter"/>
</dbReference>
<name>A0AAE2SD07_9BACT</name>
<dbReference type="Pfam" id="PF00884">
    <property type="entry name" value="Sulfatase"/>
    <property type="match status" value="1"/>
</dbReference>
<evidence type="ECO:0000259" key="4">
    <source>
        <dbReference type="Pfam" id="PF00884"/>
    </source>
</evidence>
<proteinExistence type="inferred from homology"/>
<dbReference type="InterPro" id="IPR017850">
    <property type="entry name" value="Alkaline_phosphatase_core_sf"/>
</dbReference>
<feature type="signal peptide" evidence="3">
    <location>
        <begin position="1"/>
        <end position="23"/>
    </location>
</feature>
<organism evidence="5 6">
    <name type="scientific">Oceaniferula flava</name>
    <dbReference type="NCBI Taxonomy" id="2800421"/>
    <lineage>
        <taxon>Bacteria</taxon>
        <taxon>Pseudomonadati</taxon>
        <taxon>Verrucomicrobiota</taxon>
        <taxon>Verrucomicrobiia</taxon>
        <taxon>Verrucomicrobiales</taxon>
        <taxon>Verrucomicrobiaceae</taxon>
        <taxon>Oceaniferula</taxon>
    </lineage>
</organism>
<dbReference type="PANTHER" id="PTHR42693">
    <property type="entry name" value="ARYLSULFATASE FAMILY MEMBER"/>
    <property type="match status" value="1"/>
</dbReference>
<accession>A0AAE2SD07</accession>
<dbReference type="InterPro" id="IPR011989">
    <property type="entry name" value="ARM-like"/>
</dbReference>
<dbReference type="CDD" id="cd16027">
    <property type="entry name" value="SGSH"/>
    <property type="match status" value="1"/>
</dbReference>
<dbReference type="Gene3D" id="3.40.720.10">
    <property type="entry name" value="Alkaline Phosphatase, subunit A"/>
    <property type="match status" value="1"/>
</dbReference>
<keyword evidence="3" id="KW-0732">Signal</keyword>
<evidence type="ECO:0000256" key="3">
    <source>
        <dbReference type="SAM" id="SignalP"/>
    </source>
</evidence>
<gene>
    <name evidence="5" type="ORF">JIN83_13390</name>
</gene>
<dbReference type="Gene3D" id="1.25.10.10">
    <property type="entry name" value="Leucine-rich Repeat Variant"/>
    <property type="match status" value="1"/>
</dbReference>
<evidence type="ECO:0000256" key="2">
    <source>
        <dbReference type="ARBA" id="ARBA00022801"/>
    </source>
</evidence>
<dbReference type="PANTHER" id="PTHR42693:SF53">
    <property type="entry name" value="ENDO-4-O-SULFATASE"/>
    <property type="match status" value="1"/>
</dbReference>
<evidence type="ECO:0000313" key="5">
    <source>
        <dbReference type="EMBL" id="MBK1855961.1"/>
    </source>
</evidence>
<comment type="similarity">
    <text evidence="1">Belongs to the sulfatase family.</text>
</comment>
<protein>
    <submittedName>
        <fullName evidence="5">Sulfatase</fullName>
    </submittedName>
</protein>
<dbReference type="SUPFAM" id="SSF48371">
    <property type="entry name" value="ARM repeat"/>
    <property type="match status" value="1"/>
</dbReference>
<dbReference type="EMBL" id="JAENIG010000009">
    <property type="protein sequence ID" value="MBK1855961.1"/>
    <property type="molecule type" value="Genomic_DNA"/>
</dbReference>
<dbReference type="RefSeq" id="WP_309490573.1">
    <property type="nucleotide sequence ID" value="NZ_JAENIG010000009.1"/>
</dbReference>
<sequence length="648" mass="72478">MNYNLTKTLLTMTAFLSLASVQAEQPNILWLTFEDTSAYEFACYGNPDVATPNVDKLAETGIQFMQASSTAPHCSPARSTLITGCYATTFGMDNHRRRWNTPAGIFYPEIMRKAGYFCTNNYKTDYNTTRNHKAIWDECGRSATYNSPKRKKDQPFFAVFNANITHMSRLTSVTLEGRRDFAAKGLDPAKLKLPPHVPDLKETRSDYAFHLEGVQDVDRWIGSFLKDLEQRGLLENTIILVNSDHGGCSPRGKGFPFESGLRVPMVLRLPAKYQHLSKLKPGSQTDRLVGFVDVAPTLLSLMGLKPPAAMQGKAFMGPYEEAPRKWQFGFRTNQEKHYDPCRSVSDGRWKYIRSYLPMKPFNLRNAFQWQMPSNLAWDAYALKHQSPEAGEPNPAWMQPYQMKPAEMLFDLSKDPFELNNLAGDDRYADILTKMRSAVSKHVRETRDLGFFPPTTKEKKKGVALYDWVRDTGYDLEPLFAAAELASLPDASSRDQLISYVGAAEPEVRFWGAYGLGLLAERGELTECPAPLRKAVSDSDSSVAAAAALACCLAGETKIGMDALIQGLATHRGEAKDPFYSALETLSWMPSQQATLRAYLEPIQKTGGFPAKSISINLGDQSLESMFGQKARKKGILVNKDLRDQQPMP</sequence>
<reference evidence="5" key="1">
    <citation type="submission" date="2021-01" db="EMBL/GenBank/DDBJ databases">
        <title>Modified the classification status of verrucomicrobia.</title>
        <authorList>
            <person name="Feng X."/>
        </authorList>
    </citation>
    <scope>NUCLEOTIDE SEQUENCE</scope>
    <source>
        <strain evidence="5">5K15</strain>
    </source>
</reference>
<keyword evidence="6" id="KW-1185">Reference proteome</keyword>
<dbReference type="Proteomes" id="UP000634206">
    <property type="component" value="Unassembled WGS sequence"/>
</dbReference>
<dbReference type="AlphaFoldDB" id="A0AAE2SD07"/>
<dbReference type="InterPro" id="IPR000917">
    <property type="entry name" value="Sulfatase_N"/>
</dbReference>
<keyword evidence="2" id="KW-0378">Hydrolase</keyword>
<evidence type="ECO:0000313" key="6">
    <source>
        <dbReference type="Proteomes" id="UP000634206"/>
    </source>
</evidence>
<dbReference type="InterPro" id="IPR016024">
    <property type="entry name" value="ARM-type_fold"/>
</dbReference>
<dbReference type="SUPFAM" id="SSF53649">
    <property type="entry name" value="Alkaline phosphatase-like"/>
    <property type="match status" value="1"/>
</dbReference>
<comment type="caution">
    <text evidence="5">The sequence shown here is derived from an EMBL/GenBank/DDBJ whole genome shotgun (WGS) entry which is preliminary data.</text>
</comment>
<dbReference type="InterPro" id="IPR050738">
    <property type="entry name" value="Sulfatase"/>
</dbReference>
<evidence type="ECO:0000256" key="1">
    <source>
        <dbReference type="ARBA" id="ARBA00008779"/>
    </source>
</evidence>
<feature type="chain" id="PRO_5042098559" evidence="3">
    <location>
        <begin position="24"/>
        <end position="648"/>
    </location>
</feature>
<feature type="domain" description="Sulfatase N-terminal" evidence="4">
    <location>
        <begin position="26"/>
        <end position="303"/>
    </location>
</feature>